<protein>
    <recommendedName>
        <fullName evidence="5">ATP-dependent RNA helicase</fullName>
        <ecNumber evidence="5">3.6.4.13</ecNumber>
    </recommendedName>
</protein>
<dbReference type="InterPro" id="IPR011545">
    <property type="entry name" value="DEAD/DEAH_box_helicase_dom"/>
</dbReference>
<proteinExistence type="inferred from homology"/>
<comment type="domain">
    <text evidence="5">The Q motif is unique to and characteristic of the DEAD box family of RNA helicases and controls ATP binding and hydrolysis.</text>
</comment>
<sequence>MAVTAPTPGMAQGAKQPTPYKSMTGKVQAPLLKALEKKGYANMTPVQEKVLTELPAFTSDCLVQAKTGTGKTVAFLLPTLHTILNNQNTRSGNVSILIISPTRELATQIKDECDMLTSEIRPALECHTAFGGTKKEKHLKDFLNGKPTVLVATPGRLNDYLSDDYVAGKFANLHALILDEADTMLEAGFLPAIQDVLRRLPPKSNGWQGMCFSATVPQKIKPVLSKVLKTGYTSLSTVDPNEVPTIEQVDQYSVVIPTAGDTFTSLAALLAFEREQRPNIKAIIFGTTANGVGMLYDLFKNLVRDQISVFELHSRLSQNVRTRTTEEYKNAASGLMFASDVIGRGMDFPNVDLVIQVGIPSTGRTARAGQNGRAVIVLTDREKYFLTVNKFLPIKPYPVDISTGAAGAADFVSEALSRVDEISKSKAYQAYLGFHKSFTKQLRLDNVGLVALANEYAAAMGCPEPPVIDKSVVGKMGLRGTHGLNVGVIPRTGRPGQGQRGGGGGGRGGGGGGAPNGSMGRAPQDGGVPKSNGGGRGGRGGGRGRGGRKPQGGPKGP</sequence>
<feature type="domain" description="Helicase C-terminal" evidence="8">
    <location>
        <begin position="265"/>
        <end position="438"/>
    </location>
</feature>
<evidence type="ECO:0000256" key="2">
    <source>
        <dbReference type="ARBA" id="ARBA00022801"/>
    </source>
</evidence>
<dbReference type="GO" id="GO:0005524">
    <property type="term" value="F:ATP binding"/>
    <property type="evidence" value="ECO:0007669"/>
    <property type="project" value="UniProtKB-UniRule"/>
</dbReference>
<evidence type="ECO:0000259" key="7">
    <source>
        <dbReference type="PROSITE" id="PS51192"/>
    </source>
</evidence>
<evidence type="ECO:0000259" key="8">
    <source>
        <dbReference type="PROSITE" id="PS51194"/>
    </source>
</evidence>
<feature type="region of interest" description="Disordered" evidence="6">
    <location>
        <begin position="484"/>
        <end position="557"/>
    </location>
</feature>
<evidence type="ECO:0000256" key="4">
    <source>
        <dbReference type="ARBA" id="ARBA00022884"/>
    </source>
</evidence>
<dbReference type="EMBL" id="JAUTXT010000035">
    <property type="protein sequence ID" value="KAK3672215.1"/>
    <property type="molecule type" value="Genomic_DNA"/>
</dbReference>
<dbReference type="SUPFAM" id="SSF52540">
    <property type="entry name" value="P-loop containing nucleoside triphosphate hydrolases"/>
    <property type="match status" value="2"/>
</dbReference>
<evidence type="ECO:0000256" key="1">
    <source>
        <dbReference type="ARBA" id="ARBA00022741"/>
    </source>
</evidence>
<dbReference type="InterPro" id="IPR027417">
    <property type="entry name" value="P-loop_NTPase"/>
</dbReference>
<keyword evidence="1 5" id="KW-0547">Nucleotide-binding</keyword>
<organism evidence="9 10">
    <name type="scientific">Recurvomyces mirabilis</name>
    <dbReference type="NCBI Taxonomy" id="574656"/>
    <lineage>
        <taxon>Eukaryota</taxon>
        <taxon>Fungi</taxon>
        <taxon>Dikarya</taxon>
        <taxon>Ascomycota</taxon>
        <taxon>Pezizomycotina</taxon>
        <taxon>Dothideomycetes</taxon>
        <taxon>Dothideomycetidae</taxon>
        <taxon>Mycosphaerellales</taxon>
        <taxon>Teratosphaeriaceae</taxon>
        <taxon>Recurvomyces</taxon>
    </lineage>
</organism>
<dbReference type="Gene3D" id="3.40.50.300">
    <property type="entry name" value="P-loop containing nucleotide triphosphate hydrolases"/>
    <property type="match status" value="2"/>
</dbReference>
<dbReference type="SMART" id="SM00487">
    <property type="entry name" value="DEXDc"/>
    <property type="match status" value="1"/>
</dbReference>
<keyword evidence="10" id="KW-1185">Reference proteome</keyword>
<comment type="catalytic activity">
    <reaction evidence="5">
        <text>ATP + H2O = ADP + phosphate + H(+)</text>
        <dbReference type="Rhea" id="RHEA:13065"/>
        <dbReference type="ChEBI" id="CHEBI:15377"/>
        <dbReference type="ChEBI" id="CHEBI:15378"/>
        <dbReference type="ChEBI" id="CHEBI:30616"/>
        <dbReference type="ChEBI" id="CHEBI:43474"/>
        <dbReference type="ChEBI" id="CHEBI:456216"/>
        <dbReference type="EC" id="3.6.4.13"/>
    </reaction>
</comment>
<gene>
    <name evidence="9" type="ORF">LTR78_007968</name>
</gene>
<dbReference type="PROSITE" id="PS51194">
    <property type="entry name" value="HELICASE_CTER"/>
    <property type="match status" value="1"/>
</dbReference>
<accession>A0AAE0TTS9</accession>
<dbReference type="InterPro" id="IPR014001">
    <property type="entry name" value="Helicase_ATP-bd"/>
</dbReference>
<evidence type="ECO:0000256" key="6">
    <source>
        <dbReference type="SAM" id="MobiDB-lite"/>
    </source>
</evidence>
<evidence type="ECO:0000256" key="3">
    <source>
        <dbReference type="ARBA" id="ARBA00022840"/>
    </source>
</evidence>
<comment type="similarity">
    <text evidence="5">Belongs to the DEAD box helicase family.</text>
</comment>
<keyword evidence="4 5" id="KW-0694">RNA-binding</keyword>
<name>A0AAE0TTS9_9PEZI</name>
<keyword evidence="3 5" id="KW-0067">ATP-binding</keyword>
<comment type="function">
    <text evidence="5">RNA helicase.</text>
</comment>
<feature type="compositionally biased region" description="Gly residues" evidence="6">
    <location>
        <begin position="532"/>
        <end position="557"/>
    </location>
</feature>
<dbReference type="Pfam" id="PF00271">
    <property type="entry name" value="Helicase_C"/>
    <property type="match status" value="1"/>
</dbReference>
<evidence type="ECO:0000256" key="5">
    <source>
        <dbReference type="RuleBase" id="RU365068"/>
    </source>
</evidence>
<dbReference type="EC" id="3.6.4.13" evidence="5"/>
<dbReference type="PANTHER" id="PTHR24031">
    <property type="entry name" value="RNA HELICASE"/>
    <property type="match status" value="1"/>
</dbReference>
<dbReference type="AlphaFoldDB" id="A0AAE0TTS9"/>
<comment type="caution">
    <text evidence="9">The sequence shown here is derived from an EMBL/GenBank/DDBJ whole genome shotgun (WGS) entry which is preliminary data.</text>
</comment>
<dbReference type="GO" id="GO:0003723">
    <property type="term" value="F:RNA binding"/>
    <property type="evidence" value="ECO:0007669"/>
    <property type="project" value="UniProtKB-UniRule"/>
</dbReference>
<evidence type="ECO:0000313" key="9">
    <source>
        <dbReference type="EMBL" id="KAK3672215.1"/>
    </source>
</evidence>
<dbReference type="PROSITE" id="PS51192">
    <property type="entry name" value="HELICASE_ATP_BIND_1"/>
    <property type="match status" value="1"/>
</dbReference>
<reference evidence="9" key="1">
    <citation type="submission" date="2023-07" db="EMBL/GenBank/DDBJ databases">
        <title>Black Yeasts Isolated from many extreme environments.</title>
        <authorList>
            <person name="Coleine C."/>
            <person name="Stajich J.E."/>
            <person name="Selbmann L."/>
        </authorList>
    </citation>
    <scope>NUCLEOTIDE SEQUENCE</scope>
    <source>
        <strain evidence="9">CCFEE 5485</strain>
    </source>
</reference>
<dbReference type="Pfam" id="PF00270">
    <property type="entry name" value="DEAD"/>
    <property type="match status" value="1"/>
</dbReference>
<dbReference type="GO" id="GO:0003724">
    <property type="term" value="F:RNA helicase activity"/>
    <property type="evidence" value="ECO:0007669"/>
    <property type="project" value="UniProtKB-EC"/>
</dbReference>
<keyword evidence="5" id="KW-0347">Helicase</keyword>
<feature type="region of interest" description="Disordered" evidence="6">
    <location>
        <begin position="1"/>
        <end position="22"/>
    </location>
</feature>
<feature type="compositionally biased region" description="Gly residues" evidence="6">
    <location>
        <begin position="495"/>
        <end position="515"/>
    </location>
</feature>
<feature type="domain" description="Helicase ATP-binding" evidence="7">
    <location>
        <begin position="52"/>
        <end position="234"/>
    </location>
</feature>
<dbReference type="SMART" id="SM00490">
    <property type="entry name" value="HELICc"/>
    <property type="match status" value="1"/>
</dbReference>
<dbReference type="CDD" id="cd18787">
    <property type="entry name" value="SF2_C_DEAD"/>
    <property type="match status" value="1"/>
</dbReference>
<dbReference type="InterPro" id="IPR001650">
    <property type="entry name" value="Helicase_C-like"/>
</dbReference>
<keyword evidence="2 5" id="KW-0378">Hydrolase</keyword>
<dbReference type="Proteomes" id="UP001274830">
    <property type="component" value="Unassembled WGS sequence"/>
</dbReference>
<evidence type="ECO:0000313" key="10">
    <source>
        <dbReference type="Proteomes" id="UP001274830"/>
    </source>
</evidence>
<dbReference type="GO" id="GO:0016787">
    <property type="term" value="F:hydrolase activity"/>
    <property type="evidence" value="ECO:0007669"/>
    <property type="project" value="UniProtKB-KW"/>
</dbReference>